<dbReference type="GO" id="GO:0005524">
    <property type="term" value="F:ATP binding"/>
    <property type="evidence" value="ECO:0007669"/>
    <property type="project" value="InterPro"/>
</dbReference>
<dbReference type="Proteomes" id="UP000030763">
    <property type="component" value="Unassembled WGS sequence"/>
</dbReference>
<evidence type="ECO:0000256" key="1">
    <source>
        <dbReference type="SAM" id="MobiDB-lite"/>
    </source>
</evidence>
<dbReference type="GO" id="GO:0044773">
    <property type="term" value="P:mitotic DNA damage checkpoint signaling"/>
    <property type="evidence" value="ECO:0007669"/>
    <property type="project" value="TreeGrafter"/>
</dbReference>
<dbReference type="GO" id="GO:0004674">
    <property type="term" value="F:protein serine/threonine kinase activity"/>
    <property type="evidence" value="ECO:0007669"/>
    <property type="project" value="TreeGrafter"/>
</dbReference>
<dbReference type="OrthoDB" id="3256376at2759"/>
<dbReference type="InterPro" id="IPR008271">
    <property type="entry name" value="Ser/Thr_kinase_AS"/>
</dbReference>
<dbReference type="Gene3D" id="1.10.510.10">
    <property type="entry name" value="Transferase(Phosphotransferase) domain 1"/>
    <property type="match status" value="1"/>
</dbReference>
<protein>
    <recommendedName>
        <fullName evidence="3">Protein kinase domain-containing protein</fullName>
    </recommendedName>
</protein>
<gene>
    <name evidence="4" type="ORF">EMWEY_00016120</name>
</gene>
<reference evidence="4" key="1">
    <citation type="submission" date="2013-10" db="EMBL/GenBank/DDBJ databases">
        <title>Genomic analysis of the causative agents of coccidiosis in chickens.</title>
        <authorList>
            <person name="Reid A.J."/>
            <person name="Blake D."/>
            <person name="Billington K."/>
            <person name="Browne H."/>
            <person name="Dunn M."/>
            <person name="Hung S."/>
            <person name="Kawahara F."/>
            <person name="Miranda-Saavedra D."/>
            <person name="Mourier T."/>
            <person name="Nagra H."/>
            <person name="Otto T.D."/>
            <person name="Rawlings N."/>
            <person name="Sanchez A."/>
            <person name="Sanders M."/>
            <person name="Subramaniam C."/>
            <person name="Tay Y."/>
            <person name="Dear P."/>
            <person name="Doerig C."/>
            <person name="Gruber A."/>
            <person name="Parkinson J."/>
            <person name="Shirley M."/>
            <person name="Wan K.L."/>
            <person name="Berriman M."/>
            <person name="Tomley F."/>
            <person name="Pain A."/>
        </authorList>
    </citation>
    <scope>NUCLEOTIDE SEQUENCE [LARGE SCALE GENOMIC DNA]</scope>
    <source>
        <strain evidence="4">Weybridge</strain>
    </source>
</reference>
<keyword evidence="2" id="KW-0472">Membrane</keyword>
<proteinExistence type="predicted"/>
<keyword evidence="2" id="KW-0812">Transmembrane</keyword>
<evidence type="ECO:0000256" key="2">
    <source>
        <dbReference type="SAM" id="Phobius"/>
    </source>
</evidence>
<dbReference type="Pfam" id="PF00069">
    <property type="entry name" value="Pkinase"/>
    <property type="match status" value="1"/>
</dbReference>
<keyword evidence="2" id="KW-1133">Transmembrane helix</keyword>
<dbReference type="GeneID" id="25335598"/>
<dbReference type="VEuPathDB" id="ToxoDB:EMWEY_00016120"/>
<keyword evidence="5" id="KW-1185">Reference proteome</keyword>
<dbReference type="SUPFAM" id="SSF56112">
    <property type="entry name" value="Protein kinase-like (PK-like)"/>
    <property type="match status" value="1"/>
</dbReference>
<sequence length="498" mass="54176">METTPTEGPHTSSRPAFRPPRDSKAVAAEALPEEAEDGVFPLNSGRQRKKRGLGKMGIISALIIGGLLARAVGGHLLLSLLTTNCRKSLHAAWQQVTPREAPWEVPTLDQYERSLPLSLQLGKQVLAASVQLKEKFVPPVPGQRAEELMKTLARHLSRGGSENLVGMDVTLSNMQAVGSDELDRAPHKFTVTKFLGEGGRSVVVEVKEGDSGKAYAMRLSAFSAAASQPKHVARKLVELMGNVALMQETTAMLQAAGSTSPSEAGEMRGLAMTSSIATIEGVPSVMQFSSSYLLSEVELMERFSGDMLGVFNSINKLPGESKLYAGKRLLLEVLHLKRAGFSHNDLKLQNLFVREDGTFFIGDFGAGTLVGQPLDRLTGVTIQYAEKELAVAAEEDTPGDPRPVADERSDLWSLGLCLYSIFTDGKLPYGLDTTDSPGATLKELAERKVNSKTLRRDLMKEGVPLRWQDLIIDLLKVERSERMDACTLVANYADIIYL</sequence>
<dbReference type="EMBL" id="HG718857">
    <property type="protein sequence ID" value="CDJ56265.1"/>
    <property type="molecule type" value="Genomic_DNA"/>
</dbReference>
<feature type="compositionally biased region" description="Polar residues" evidence="1">
    <location>
        <begin position="1"/>
        <end position="14"/>
    </location>
</feature>
<dbReference type="InterPro" id="IPR000719">
    <property type="entry name" value="Prot_kinase_dom"/>
</dbReference>
<evidence type="ECO:0000259" key="3">
    <source>
        <dbReference type="PROSITE" id="PS50011"/>
    </source>
</evidence>
<name>U6M3J3_EIMMA</name>
<feature type="region of interest" description="Disordered" evidence="1">
    <location>
        <begin position="1"/>
        <end position="32"/>
    </location>
</feature>
<dbReference type="GO" id="GO:0005737">
    <property type="term" value="C:cytoplasm"/>
    <property type="evidence" value="ECO:0007669"/>
    <property type="project" value="TreeGrafter"/>
</dbReference>
<evidence type="ECO:0000313" key="5">
    <source>
        <dbReference type="Proteomes" id="UP000030763"/>
    </source>
</evidence>
<reference evidence="4" key="2">
    <citation type="submission" date="2013-10" db="EMBL/GenBank/DDBJ databases">
        <authorList>
            <person name="Aslett M."/>
        </authorList>
    </citation>
    <scope>NUCLEOTIDE SEQUENCE [LARGE SCALE GENOMIC DNA]</scope>
    <source>
        <strain evidence="4">Weybridge</strain>
    </source>
</reference>
<accession>U6M3J3</accession>
<dbReference type="RefSeq" id="XP_013332915.1">
    <property type="nucleotide sequence ID" value="XM_013477461.1"/>
</dbReference>
<dbReference type="AlphaFoldDB" id="U6M3J3"/>
<dbReference type="PROSITE" id="PS50011">
    <property type="entry name" value="PROTEIN_KINASE_DOM"/>
    <property type="match status" value="1"/>
</dbReference>
<organism evidence="4 5">
    <name type="scientific">Eimeria maxima</name>
    <name type="common">Coccidian parasite</name>
    <dbReference type="NCBI Taxonomy" id="5804"/>
    <lineage>
        <taxon>Eukaryota</taxon>
        <taxon>Sar</taxon>
        <taxon>Alveolata</taxon>
        <taxon>Apicomplexa</taxon>
        <taxon>Conoidasida</taxon>
        <taxon>Coccidia</taxon>
        <taxon>Eucoccidiorida</taxon>
        <taxon>Eimeriorina</taxon>
        <taxon>Eimeriidae</taxon>
        <taxon>Eimeria</taxon>
    </lineage>
</organism>
<dbReference type="PANTHER" id="PTHR44167:SF24">
    <property type="entry name" value="SERINE_THREONINE-PROTEIN KINASE CHK2"/>
    <property type="match status" value="1"/>
</dbReference>
<feature type="domain" description="Protein kinase" evidence="3">
    <location>
        <begin position="189"/>
        <end position="498"/>
    </location>
</feature>
<dbReference type="OMA" id="KECQPLR"/>
<dbReference type="PROSITE" id="PS00108">
    <property type="entry name" value="PROTEIN_KINASE_ST"/>
    <property type="match status" value="1"/>
</dbReference>
<dbReference type="PANTHER" id="PTHR44167">
    <property type="entry name" value="OVARIAN-SPECIFIC SERINE/THREONINE-PROTEIN KINASE LOK-RELATED"/>
    <property type="match status" value="1"/>
</dbReference>
<dbReference type="InterPro" id="IPR011009">
    <property type="entry name" value="Kinase-like_dom_sf"/>
</dbReference>
<feature type="transmembrane region" description="Helical" evidence="2">
    <location>
        <begin position="56"/>
        <end position="78"/>
    </location>
</feature>
<dbReference type="GO" id="GO:0005634">
    <property type="term" value="C:nucleus"/>
    <property type="evidence" value="ECO:0007669"/>
    <property type="project" value="TreeGrafter"/>
</dbReference>
<dbReference type="SMART" id="SM00220">
    <property type="entry name" value="S_TKc"/>
    <property type="match status" value="1"/>
</dbReference>
<evidence type="ECO:0000313" key="4">
    <source>
        <dbReference type="EMBL" id="CDJ56265.1"/>
    </source>
</evidence>